<dbReference type="Pfam" id="PF01344">
    <property type="entry name" value="Kelch_1"/>
    <property type="match status" value="1"/>
</dbReference>
<dbReference type="PANTHER" id="PTHR46093:SF18">
    <property type="entry name" value="FIBRONECTIN TYPE-III DOMAIN-CONTAINING PROTEIN"/>
    <property type="match status" value="1"/>
</dbReference>
<sequence length="459" mass="51096">MATLTLSGWLATRSWDVRDAVLPLREDRDRTQATQAFGSVPVSETSSNACEIHVPLDGETGEEREVGVFTVTHREIGGRAAQLDIERVYTCEDNAPDQYSVSRIQRDLSDMPSVGDSALPHVGGAVSWPMWQGYSMVGVTHCVSIGHSMLVFAQLEVDGAAMGLSPWERRSNREYAGGVFWVDHTHTHRGSHMWHIRRGPCPTEDRSLSGYSVAMVGHNVYCFGGTSGRTVTYDNVCEYVVPCEQHWPPVLHWHDEVRVYSTETDTWHTEGEVEGSREYWPGARENASSYGVDGSLYIYGGINKGGLHCSEIVCYNTETHQWTRHLEEGDIPRPKEYANQVHVRYIKDSGTSDTDDGEREGRVSDTGTHPAHSIVYTDPVSGESSVLGCLPTTTRDMEVPCLHTCPTGLLVFHQVAPHTEEDIAAEEEWEMWGKGRSRAKSWISFIENIDSGCTFTCTP</sequence>
<evidence type="ECO:0000256" key="2">
    <source>
        <dbReference type="ARBA" id="ARBA00022737"/>
    </source>
</evidence>
<evidence type="ECO:0000313" key="5">
    <source>
        <dbReference type="Proteomes" id="UP000265618"/>
    </source>
</evidence>
<gene>
    <name evidence="4" type="ORF">KIPB_009147</name>
</gene>
<accession>A0A9K3GLW8</accession>
<proteinExistence type="predicted"/>
<reference evidence="4 5" key="1">
    <citation type="journal article" date="2018" name="PLoS ONE">
        <title>The draft genome of Kipferlia bialata reveals reductive genome evolution in fornicate parasites.</title>
        <authorList>
            <person name="Tanifuji G."/>
            <person name="Takabayashi S."/>
            <person name="Kume K."/>
            <person name="Takagi M."/>
            <person name="Nakayama T."/>
            <person name="Kamikawa R."/>
            <person name="Inagaki Y."/>
            <person name="Hashimoto T."/>
        </authorList>
    </citation>
    <scope>NUCLEOTIDE SEQUENCE [LARGE SCALE GENOMIC DNA]</scope>
    <source>
        <strain evidence="4">NY0173</strain>
    </source>
</reference>
<comment type="caution">
    <text evidence="4">The sequence shown here is derived from an EMBL/GenBank/DDBJ whole genome shotgun (WGS) entry which is preliminary data.</text>
</comment>
<evidence type="ECO:0000313" key="4">
    <source>
        <dbReference type="EMBL" id="GIQ87161.1"/>
    </source>
</evidence>
<dbReference type="Gene3D" id="2.120.10.80">
    <property type="entry name" value="Kelch-type beta propeller"/>
    <property type="match status" value="1"/>
</dbReference>
<dbReference type="EMBL" id="BDIP01003021">
    <property type="protein sequence ID" value="GIQ87161.1"/>
    <property type="molecule type" value="Genomic_DNA"/>
</dbReference>
<dbReference type="Proteomes" id="UP000265618">
    <property type="component" value="Unassembled WGS sequence"/>
</dbReference>
<dbReference type="InterPro" id="IPR015915">
    <property type="entry name" value="Kelch-typ_b-propeller"/>
</dbReference>
<keyword evidence="5" id="KW-1185">Reference proteome</keyword>
<dbReference type="InterPro" id="IPR006652">
    <property type="entry name" value="Kelch_1"/>
</dbReference>
<feature type="region of interest" description="Disordered" evidence="3">
    <location>
        <begin position="348"/>
        <end position="372"/>
    </location>
</feature>
<evidence type="ECO:0008006" key="6">
    <source>
        <dbReference type="Google" id="ProtNLM"/>
    </source>
</evidence>
<protein>
    <recommendedName>
        <fullName evidence="6">Kelch repeat type 1</fullName>
    </recommendedName>
</protein>
<dbReference type="AlphaFoldDB" id="A0A9K3GLW8"/>
<dbReference type="SUPFAM" id="SSF117281">
    <property type="entry name" value="Kelch motif"/>
    <property type="match status" value="1"/>
</dbReference>
<evidence type="ECO:0000256" key="3">
    <source>
        <dbReference type="SAM" id="MobiDB-lite"/>
    </source>
</evidence>
<evidence type="ECO:0000256" key="1">
    <source>
        <dbReference type="ARBA" id="ARBA00022441"/>
    </source>
</evidence>
<name>A0A9K3GLW8_9EUKA</name>
<organism evidence="4 5">
    <name type="scientific">Kipferlia bialata</name>
    <dbReference type="NCBI Taxonomy" id="797122"/>
    <lineage>
        <taxon>Eukaryota</taxon>
        <taxon>Metamonada</taxon>
        <taxon>Carpediemonas-like organisms</taxon>
        <taxon>Kipferlia</taxon>
    </lineage>
</organism>
<dbReference type="PANTHER" id="PTHR46093">
    <property type="entry name" value="ACYL-COA-BINDING DOMAIN-CONTAINING PROTEIN 5"/>
    <property type="match status" value="1"/>
</dbReference>
<keyword evidence="1" id="KW-0880">Kelch repeat</keyword>
<keyword evidence="2" id="KW-0677">Repeat</keyword>
<dbReference type="OrthoDB" id="10250130at2759"/>